<evidence type="ECO:0000313" key="5">
    <source>
        <dbReference type="Proteomes" id="UP001154259"/>
    </source>
</evidence>
<comment type="caution">
    <text evidence="2">The sequence shown here is derived from an EMBL/GenBank/DDBJ whole genome shotgun (WGS) entry which is preliminary data.</text>
</comment>
<accession>A0A9W4TLQ4</accession>
<keyword evidence="1" id="KW-0812">Transmembrane</keyword>
<keyword evidence="1" id="KW-0472">Membrane</keyword>
<gene>
    <name evidence="3" type="ORF">R53529_LOCUS1040</name>
    <name evidence="2" type="ORF">R53530_LOCUS60</name>
</gene>
<evidence type="ECO:0000313" key="2">
    <source>
        <dbReference type="EMBL" id="CAI3922161.1"/>
    </source>
</evidence>
<keyword evidence="1" id="KW-1133">Transmembrane helix</keyword>
<dbReference type="EMBL" id="CAMXCS010000001">
    <property type="protein sequence ID" value="CAI3939747.1"/>
    <property type="molecule type" value="Genomic_DNA"/>
</dbReference>
<protein>
    <submittedName>
        <fullName evidence="2">Uncharacterized protein</fullName>
    </submittedName>
</protein>
<organism evidence="2 4">
    <name type="scientific">Commensalibacter communis</name>
    <dbReference type="NCBI Taxonomy" id="2972786"/>
    <lineage>
        <taxon>Bacteria</taxon>
        <taxon>Pseudomonadati</taxon>
        <taxon>Pseudomonadota</taxon>
        <taxon>Alphaproteobacteria</taxon>
        <taxon>Acetobacterales</taxon>
        <taxon>Acetobacteraceae</taxon>
    </lineage>
</organism>
<feature type="transmembrane region" description="Helical" evidence="1">
    <location>
        <begin position="6"/>
        <end position="28"/>
    </location>
</feature>
<dbReference type="AlphaFoldDB" id="A0A9W4TLQ4"/>
<proteinExistence type="predicted"/>
<sequence length="51" mass="6027">MNQVMILLTVCIIALAMFAIFYSLWDVLMGRWSEKKRIQSQIEDQNDFDNS</sequence>
<dbReference type="GeneID" id="83711102"/>
<evidence type="ECO:0000256" key="1">
    <source>
        <dbReference type="SAM" id="Phobius"/>
    </source>
</evidence>
<dbReference type="Proteomes" id="UP001154255">
    <property type="component" value="Unassembled WGS sequence"/>
</dbReference>
<dbReference type="RefSeq" id="WP_271789452.1">
    <property type="nucleotide sequence ID" value="NZ_CAMXCJ010000001.1"/>
</dbReference>
<evidence type="ECO:0000313" key="3">
    <source>
        <dbReference type="EMBL" id="CAI3939747.1"/>
    </source>
</evidence>
<evidence type="ECO:0000313" key="4">
    <source>
        <dbReference type="Proteomes" id="UP001154255"/>
    </source>
</evidence>
<reference evidence="2" key="1">
    <citation type="submission" date="2022-10" db="EMBL/GenBank/DDBJ databases">
        <authorList>
            <person name="Botero Cardona J."/>
        </authorList>
    </citation>
    <scope>NUCLEOTIDE SEQUENCE</scope>
    <source>
        <strain evidence="2">LMG 31819</strain>
        <strain evidence="3">R-53529</strain>
    </source>
</reference>
<dbReference type="Proteomes" id="UP001154259">
    <property type="component" value="Unassembled WGS sequence"/>
</dbReference>
<dbReference type="EMBL" id="CAMXCM010000001">
    <property type="protein sequence ID" value="CAI3922161.1"/>
    <property type="molecule type" value="Genomic_DNA"/>
</dbReference>
<keyword evidence="5" id="KW-1185">Reference proteome</keyword>
<name>A0A9W4TLQ4_9PROT</name>